<accession>A0A077QXP9</accession>
<dbReference type="InterPro" id="IPR036187">
    <property type="entry name" value="DNA_mismatch_repair_MutS_sf"/>
</dbReference>
<dbReference type="Gene3D" id="1.10.1420.10">
    <property type="match status" value="1"/>
</dbReference>
<dbReference type="GO" id="GO:0006298">
    <property type="term" value="P:mismatch repair"/>
    <property type="evidence" value="ECO:0007669"/>
    <property type="project" value="InterPro"/>
</dbReference>
<feature type="non-terminal residue" evidence="4">
    <location>
        <position position="615"/>
    </location>
</feature>
<protein>
    <submittedName>
        <fullName evidence="4">Related to MutS protein homolog 5</fullName>
    </submittedName>
</protein>
<evidence type="ECO:0000256" key="2">
    <source>
        <dbReference type="SAM" id="MobiDB-lite"/>
    </source>
</evidence>
<evidence type="ECO:0000313" key="4">
    <source>
        <dbReference type="EMBL" id="CDI51401.1"/>
    </source>
</evidence>
<dbReference type="SUPFAM" id="SSF48334">
    <property type="entry name" value="DNA repair protein MutS, domain III"/>
    <property type="match status" value="1"/>
</dbReference>
<dbReference type="SMART" id="SM00533">
    <property type="entry name" value="MUTSd"/>
    <property type="match status" value="1"/>
</dbReference>
<dbReference type="InterPro" id="IPR007696">
    <property type="entry name" value="DNA_mismatch_repair_MutS_core"/>
</dbReference>
<dbReference type="GO" id="GO:0005524">
    <property type="term" value="F:ATP binding"/>
    <property type="evidence" value="ECO:0007669"/>
    <property type="project" value="InterPro"/>
</dbReference>
<comment type="similarity">
    <text evidence="1">Belongs to the DNA mismatch repair MutS family.</text>
</comment>
<organism evidence="4">
    <name type="scientific">Melanopsichium pennsylvanicum 4</name>
    <dbReference type="NCBI Taxonomy" id="1398559"/>
    <lineage>
        <taxon>Eukaryota</taxon>
        <taxon>Fungi</taxon>
        <taxon>Dikarya</taxon>
        <taxon>Basidiomycota</taxon>
        <taxon>Ustilaginomycotina</taxon>
        <taxon>Ustilaginomycetes</taxon>
        <taxon>Ustilaginales</taxon>
        <taxon>Ustilaginaceae</taxon>
        <taxon>Melanopsichium</taxon>
    </lineage>
</organism>
<name>A0A077QXP9_9BASI</name>
<feature type="domain" description="DNA mismatch repair protein MutS core" evidence="3">
    <location>
        <begin position="255"/>
        <end position="486"/>
    </location>
</feature>
<sequence>MSVTSPSHALGSANETVPVSSLLANEEGNRSTVEPRAPYISALAIEAHLGRFGCAVFVEEEHQLLLCEDLPCDFAFDDRDQLPSVRNAEDQSEQHNDDQEEGRAAAIQPMLTIAAFGQTPLSVIESPEQTNGTVEVRPARDFQLSLGLSSIEETTMFGNAPSAFRRSSDYASLEDGSMAGLVVLDAKVAISKSALSISAVGPLLSSLRSRRDLVSQSLTVASLCLDDFLFVDENTLKSLGICSSDVHGFVHAKAGREGFSILVSQPLLRRWILLPLAQRAKIERRHQAVELLVRQESAAEVIQIRCKLAELGSLPQLCSTLNMGVGSVYTWEKLLRTCNAVARIRAELNSMDLAMSEMIREIDFEDSKKQGRTAVLPGVDTHLDDLREQHRTLPALLDGVAAELRREAAFRLHVVYFPQIGYLIVVPGGEIVNMMADTSLEQQFASDESLVAFARAATLYDLRRPALIDEQVIRLKGSRHALKALSDDSFVPNDLDLRGGVGLTATAMKAASEGDAREALQGVETSAGVNAAHGKGVEDGINTVPSADVNAKSVIDDGPKRSSASQQEPAAPAQRLDERYSVMVLTGAAEASFPLRMQSWAFSTRVRISCLAPGL</sequence>
<dbReference type="PANTHER" id="PTHR11361:SF20">
    <property type="entry name" value="MUTS PROTEIN HOMOLOG 5"/>
    <property type="match status" value="1"/>
</dbReference>
<dbReference type="AlphaFoldDB" id="A0A077QXP9"/>
<feature type="region of interest" description="Disordered" evidence="2">
    <location>
        <begin position="551"/>
        <end position="575"/>
    </location>
</feature>
<feature type="compositionally biased region" description="Low complexity" evidence="2">
    <location>
        <begin position="562"/>
        <end position="574"/>
    </location>
</feature>
<dbReference type="PANTHER" id="PTHR11361">
    <property type="entry name" value="DNA MISMATCH REPAIR PROTEIN MUTS FAMILY MEMBER"/>
    <property type="match status" value="1"/>
</dbReference>
<dbReference type="InterPro" id="IPR045076">
    <property type="entry name" value="MutS"/>
</dbReference>
<dbReference type="GO" id="GO:0030983">
    <property type="term" value="F:mismatched DNA binding"/>
    <property type="evidence" value="ECO:0007669"/>
    <property type="project" value="InterPro"/>
</dbReference>
<dbReference type="GO" id="GO:0140664">
    <property type="term" value="F:ATP-dependent DNA damage sensor activity"/>
    <property type="evidence" value="ECO:0007669"/>
    <property type="project" value="InterPro"/>
</dbReference>
<evidence type="ECO:0000256" key="1">
    <source>
        <dbReference type="ARBA" id="ARBA00006271"/>
    </source>
</evidence>
<feature type="non-terminal residue" evidence="4">
    <location>
        <position position="1"/>
    </location>
</feature>
<dbReference type="Pfam" id="PF05192">
    <property type="entry name" value="MutS_III"/>
    <property type="match status" value="1"/>
</dbReference>
<evidence type="ECO:0000259" key="3">
    <source>
        <dbReference type="SMART" id="SM00533"/>
    </source>
</evidence>
<dbReference type="GO" id="GO:0051026">
    <property type="term" value="P:chiasma assembly"/>
    <property type="evidence" value="ECO:0007669"/>
    <property type="project" value="TreeGrafter"/>
</dbReference>
<dbReference type="GO" id="GO:0005634">
    <property type="term" value="C:nucleus"/>
    <property type="evidence" value="ECO:0007669"/>
    <property type="project" value="TreeGrafter"/>
</dbReference>
<reference evidence="4" key="1">
    <citation type="journal article" date="2014" name="Genome Biol. Evol.">
        <title>Gene Loss Rather Than Gene Gain Is Associated with a Host Jump from Monocots to Dicots in the Smut Fungus Melanopsichium pennsylvanicum.</title>
        <authorList>
            <person name="Sharma R."/>
            <person name="Mishra B."/>
            <person name="Runge F."/>
            <person name="Thines M."/>
        </authorList>
    </citation>
    <scope>NUCLEOTIDE SEQUENCE</scope>
    <source>
        <strain evidence="4">4</strain>
    </source>
</reference>
<dbReference type="EMBL" id="HG529503">
    <property type="protein sequence ID" value="CDI51401.1"/>
    <property type="molecule type" value="Genomic_DNA"/>
</dbReference>
<proteinExistence type="inferred from homology"/>